<evidence type="ECO:0008006" key="3">
    <source>
        <dbReference type="Google" id="ProtNLM"/>
    </source>
</evidence>
<dbReference type="OMA" id="YENIRCY"/>
<dbReference type="Proteomes" id="UP000000311">
    <property type="component" value="Unassembled WGS sequence"/>
</dbReference>
<dbReference type="AlphaFoldDB" id="E2AYW9"/>
<evidence type="ECO:0000313" key="2">
    <source>
        <dbReference type="Proteomes" id="UP000000311"/>
    </source>
</evidence>
<sequence>MEKRQYTKKRYWVAPLFKNRKMHGFYHAIFPNIILEDSTFRNYFRMTAIQLEELLQIVGPSLSKQITSFREPISAPERLCLTLRYLAAGDSMKSISYQFISYQSNWCNNGF</sequence>
<evidence type="ECO:0000313" key="1">
    <source>
        <dbReference type="EMBL" id="EFN61370.1"/>
    </source>
</evidence>
<organism evidence="2">
    <name type="scientific">Camponotus floridanus</name>
    <name type="common">Florida carpenter ant</name>
    <dbReference type="NCBI Taxonomy" id="104421"/>
    <lineage>
        <taxon>Eukaryota</taxon>
        <taxon>Metazoa</taxon>
        <taxon>Ecdysozoa</taxon>
        <taxon>Arthropoda</taxon>
        <taxon>Hexapoda</taxon>
        <taxon>Insecta</taxon>
        <taxon>Pterygota</taxon>
        <taxon>Neoptera</taxon>
        <taxon>Endopterygota</taxon>
        <taxon>Hymenoptera</taxon>
        <taxon>Apocrita</taxon>
        <taxon>Aculeata</taxon>
        <taxon>Formicoidea</taxon>
        <taxon>Formicidae</taxon>
        <taxon>Formicinae</taxon>
        <taxon>Camponotus</taxon>
    </lineage>
</organism>
<gene>
    <name evidence="1" type="ORF">EAG_06705</name>
</gene>
<dbReference type="OrthoDB" id="6627079at2759"/>
<keyword evidence="2" id="KW-1185">Reference proteome</keyword>
<dbReference type="EMBL" id="GL444015">
    <property type="protein sequence ID" value="EFN61370.1"/>
    <property type="molecule type" value="Genomic_DNA"/>
</dbReference>
<name>E2AYW9_CAMFO</name>
<proteinExistence type="predicted"/>
<reference evidence="1 2" key="1">
    <citation type="journal article" date="2010" name="Science">
        <title>Genomic comparison of the ants Camponotus floridanus and Harpegnathos saltator.</title>
        <authorList>
            <person name="Bonasio R."/>
            <person name="Zhang G."/>
            <person name="Ye C."/>
            <person name="Mutti N.S."/>
            <person name="Fang X."/>
            <person name="Qin N."/>
            <person name="Donahue G."/>
            <person name="Yang P."/>
            <person name="Li Q."/>
            <person name="Li C."/>
            <person name="Zhang P."/>
            <person name="Huang Z."/>
            <person name="Berger S.L."/>
            <person name="Reinberg D."/>
            <person name="Wang J."/>
            <person name="Liebig J."/>
        </authorList>
    </citation>
    <scope>NUCLEOTIDE SEQUENCE [LARGE SCALE GENOMIC DNA]</scope>
    <source>
        <strain evidence="2">C129</strain>
    </source>
</reference>
<dbReference type="STRING" id="104421.E2AYW9"/>
<protein>
    <recommendedName>
        <fullName evidence="3">DDE Tnp4 domain-containing protein</fullName>
    </recommendedName>
</protein>
<dbReference type="InParanoid" id="E2AYW9"/>
<accession>E2AYW9</accession>